<dbReference type="InterPro" id="IPR024688">
    <property type="entry name" value="Mac_dom"/>
</dbReference>
<evidence type="ECO:0000256" key="3">
    <source>
        <dbReference type="ARBA" id="ARBA00022737"/>
    </source>
</evidence>
<reference evidence="7" key="1">
    <citation type="journal article" date="2021" name="PeerJ">
        <title>Extensive microbial diversity within the chicken gut microbiome revealed by metagenomics and culture.</title>
        <authorList>
            <person name="Gilroy R."/>
            <person name="Ravi A."/>
            <person name="Getino M."/>
            <person name="Pursley I."/>
            <person name="Horton D.L."/>
            <person name="Alikhan N.F."/>
            <person name="Baker D."/>
            <person name="Gharbi K."/>
            <person name="Hall N."/>
            <person name="Watson M."/>
            <person name="Adriaenssens E.M."/>
            <person name="Foster-Nyarko E."/>
            <person name="Jarju S."/>
            <person name="Secka A."/>
            <person name="Antonio M."/>
            <person name="Oren A."/>
            <person name="Chaudhuri R.R."/>
            <person name="La Ragione R."/>
            <person name="Hildebrand F."/>
            <person name="Pallen M.J."/>
        </authorList>
    </citation>
    <scope>NUCLEOTIDE SEQUENCE</scope>
    <source>
        <strain evidence="7">ChiSjej5B23-16112</strain>
    </source>
</reference>
<evidence type="ECO:0000256" key="2">
    <source>
        <dbReference type="ARBA" id="ARBA00022679"/>
    </source>
</evidence>
<dbReference type="Gene3D" id="2.160.10.10">
    <property type="entry name" value="Hexapeptide repeat proteins"/>
    <property type="match status" value="1"/>
</dbReference>
<evidence type="ECO:0000313" key="8">
    <source>
        <dbReference type="Proteomes" id="UP000769156"/>
    </source>
</evidence>
<dbReference type="Pfam" id="PF00132">
    <property type="entry name" value="Hexapep"/>
    <property type="match status" value="1"/>
</dbReference>
<keyword evidence="4 5" id="KW-0012">Acyltransferase</keyword>
<dbReference type="SUPFAM" id="SSF51161">
    <property type="entry name" value="Trimeric LpxA-like enzymes"/>
    <property type="match status" value="1"/>
</dbReference>
<accession>A0A921LCV7</accession>
<proteinExistence type="inferred from homology"/>
<keyword evidence="2 5" id="KW-0808">Transferase</keyword>
<dbReference type="GO" id="GO:0008870">
    <property type="term" value="F:galactoside O-acetyltransferase activity"/>
    <property type="evidence" value="ECO:0007669"/>
    <property type="project" value="TreeGrafter"/>
</dbReference>
<dbReference type="InterPro" id="IPR011004">
    <property type="entry name" value="Trimer_LpxA-like_sf"/>
</dbReference>
<sequence length="201" mass="22696">MTQRERMLAGLLYNAADQDLHKARIRAKHLTYLYNTCDPADMERRASIMKELIGEQAEHTWIEAPFYCDYGCNIVFGDNFYSNVHLTILDCAKVIFGHDVMIGPNVDIYTAGHPVHPETRCTEWEYAREVRIGDRVWIGGRSVINPGVTIGNDCVIASGSVVTKDVPDGVIVGGNPAKVIRKITEEDKKYYFKKLPYDRGV</sequence>
<keyword evidence="3" id="KW-0677">Repeat</keyword>
<evidence type="ECO:0000256" key="5">
    <source>
        <dbReference type="RuleBase" id="RU367021"/>
    </source>
</evidence>
<dbReference type="AlphaFoldDB" id="A0A921LCV7"/>
<evidence type="ECO:0000313" key="7">
    <source>
        <dbReference type="EMBL" id="HJF93265.1"/>
    </source>
</evidence>
<name>A0A921LCV7_9FIRM</name>
<dbReference type="Proteomes" id="UP000769156">
    <property type="component" value="Unassembled WGS sequence"/>
</dbReference>
<dbReference type="InterPro" id="IPR039369">
    <property type="entry name" value="LacA-like"/>
</dbReference>
<evidence type="ECO:0000256" key="4">
    <source>
        <dbReference type="ARBA" id="ARBA00023315"/>
    </source>
</evidence>
<dbReference type="EMBL" id="DYVY01000013">
    <property type="protein sequence ID" value="HJF93265.1"/>
    <property type="molecule type" value="Genomic_DNA"/>
</dbReference>
<dbReference type="Pfam" id="PF12464">
    <property type="entry name" value="Mac"/>
    <property type="match status" value="1"/>
</dbReference>
<dbReference type="InterPro" id="IPR001451">
    <property type="entry name" value="Hexapep"/>
</dbReference>
<dbReference type="SMART" id="SM01266">
    <property type="entry name" value="Mac"/>
    <property type="match status" value="1"/>
</dbReference>
<comment type="similarity">
    <text evidence="1 5">Belongs to the transferase hexapeptide repeat family.</text>
</comment>
<organism evidence="7 8">
    <name type="scientific">Lachnoclostridium phocaeense</name>
    <dbReference type="NCBI Taxonomy" id="1871021"/>
    <lineage>
        <taxon>Bacteria</taxon>
        <taxon>Bacillati</taxon>
        <taxon>Bacillota</taxon>
        <taxon>Clostridia</taxon>
        <taxon>Lachnospirales</taxon>
        <taxon>Lachnospiraceae</taxon>
    </lineage>
</organism>
<dbReference type="EC" id="2.3.1.-" evidence="5"/>
<dbReference type="PANTHER" id="PTHR43017:SF1">
    <property type="entry name" value="ACETYLTRANSFERASE YJL218W-RELATED"/>
    <property type="match status" value="1"/>
</dbReference>
<dbReference type="FunFam" id="2.160.10.10:FF:000008">
    <property type="entry name" value="Maltose O-acetyltransferase"/>
    <property type="match status" value="1"/>
</dbReference>
<dbReference type="CDD" id="cd03357">
    <property type="entry name" value="LbH_MAT_GAT"/>
    <property type="match status" value="1"/>
</dbReference>
<dbReference type="PANTHER" id="PTHR43017">
    <property type="entry name" value="GALACTOSIDE O-ACETYLTRANSFERASE"/>
    <property type="match status" value="1"/>
</dbReference>
<comment type="caution">
    <text evidence="7">The sequence shown here is derived from an EMBL/GenBank/DDBJ whole genome shotgun (WGS) entry which is preliminary data.</text>
</comment>
<protein>
    <recommendedName>
        <fullName evidence="5">Acetyltransferase</fullName>
        <ecNumber evidence="5">2.3.1.-</ecNumber>
    </recommendedName>
</protein>
<evidence type="ECO:0000259" key="6">
    <source>
        <dbReference type="SMART" id="SM01266"/>
    </source>
</evidence>
<reference evidence="7" key="2">
    <citation type="submission" date="2021-09" db="EMBL/GenBank/DDBJ databases">
        <authorList>
            <person name="Gilroy R."/>
        </authorList>
    </citation>
    <scope>NUCLEOTIDE SEQUENCE</scope>
    <source>
        <strain evidence="7">ChiSjej5B23-16112</strain>
    </source>
</reference>
<gene>
    <name evidence="7" type="ORF">K8V82_00535</name>
</gene>
<feature type="domain" description="Maltose/galactoside acetyltransferase" evidence="6">
    <location>
        <begin position="4"/>
        <end position="58"/>
    </location>
</feature>
<evidence type="ECO:0000256" key="1">
    <source>
        <dbReference type="ARBA" id="ARBA00007274"/>
    </source>
</evidence>